<feature type="domain" description="VWFA" evidence="3">
    <location>
        <begin position="70"/>
        <end position="267"/>
    </location>
</feature>
<dbReference type="Pfam" id="PF13519">
    <property type="entry name" value="VWA_2"/>
    <property type="match status" value="1"/>
</dbReference>
<dbReference type="PROSITE" id="PS50234">
    <property type="entry name" value="VWFA"/>
    <property type="match status" value="1"/>
</dbReference>
<evidence type="ECO:0000259" key="3">
    <source>
        <dbReference type="PROSITE" id="PS50234"/>
    </source>
</evidence>
<evidence type="ECO:0000313" key="4">
    <source>
        <dbReference type="EMBL" id="QOR70499.1"/>
    </source>
</evidence>
<keyword evidence="2" id="KW-1133">Transmembrane helix</keyword>
<dbReference type="AlphaFoldDB" id="A0A7M1SSF7"/>
<feature type="region of interest" description="Disordered" evidence="1">
    <location>
        <begin position="330"/>
        <end position="365"/>
    </location>
</feature>
<dbReference type="RefSeq" id="WP_193497176.1">
    <property type="nucleotide sequence ID" value="NZ_CP063169.1"/>
</dbReference>
<dbReference type="KEGG" id="halt:IM660_18225"/>
<name>A0A7M1SSF7_9MICO</name>
<sequence length="365" mass="39635">MTLRMMWPLWLTLLVFIPLLVLAIWKIRTSHGQRRRDWWRRGAIVLTALVIALTPSVPRTLEESLITNVEMYFVVDRTGSMAAEDYDGDQARLVGVQQDMVALTQAMPAARYSILAFDSQTTSQLPLTTDSRAVRAWADTVTQEITAYSAGSAIDRPLAALTETLAAAAERNPENVRLVFLFSDGENTDGSNSQAGGGFESFAGLEPLVDGGAVLGYGTPDGGNMRSYDGSSGTGFGSDAPYITDDTGQPAVSRIDETTLRTVADQLGVEYTHRITPDPVEPLVAGVDVEEIAADGRRDLTTYEDVYWPFAIVLALLLAWEAWDLTREVPRAGRKRPRDDDDFGTADDDADDRAAVPAGTGNGGR</sequence>
<dbReference type="InterPro" id="IPR036465">
    <property type="entry name" value="vWFA_dom_sf"/>
</dbReference>
<organism evidence="4 5">
    <name type="scientific">Ruania alkalisoli</name>
    <dbReference type="NCBI Taxonomy" id="2779775"/>
    <lineage>
        <taxon>Bacteria</taxon>
        <taxon>Bacillati</taxon>
        <taxon>Actinomycetota</taxon>
        <taxon>Actinomycetes</taxon>
        <taxon>Micrococcales</taxon>
        <taxon>Ruaniaceae</taxon>
        <taxon>Ruania</taxon>
    </lineage>
</organism>
<proteinExistence type="predicted"/>
<feature type="transmembrane region" description="Helical" evidence="2">
    <location>
        <begin position="6"/>
        <end position="26"/>
    </location>
</feature>
<dbReference type="Gene3D" id="3.40.50.410">
    <property type="entry name" value="von Willebrand factor, type A domain"/>
    <property type="match status" value="1"/>
</dbReference>
<keyword evidence="2" id="KW-0812">Transmembrane</keyword>
<accession>A0A7M1SSF7</accession>
<dbReference type="SUPFAM" id="SSF53300">
    <property type="entry name" value="vWA-like"/>
    <property type="match status" value="1"/>
</dbReference>
<protein>
    <submittedName>
        <fullName evidence="4">VWA domain-containing protein</fullName>
    </submittedName>
</protein>
<evidence type="ECO:0000313" key="5">
    <source>
        <dbReference type="Proteomes" id="UP000593758"/>
    </source>
</evidence>
<dbReference type="EMBL" id="CP063169">
    <property type="protein sequence ID" value="QOR70499.1"/>
    <property type="molecule type" value="Genomic_DNA"/>
</dbReference>
<gene>
    <name evidence="4" type="ORF">IM660_18225</name>
</gene>
<feature type="compositionally biased region" description="Acidic residues" evidence="1">
    <location>
        <begin position="340"/>
        <end position="351"/>
    </location>
</feature>
<evidence type="ECO:0000256" key="2">
    <source>
        <dbReference type="SAM" id="Phobius"/>
    </source>
</evidence>
<evidence type="ECO:0000256" key="1">
    <source>
        <dbReference type="SAM" id="MobiDB-lite"/>
    </source>
</evidence>
<dbReference type="InterPro" id="IPR002035">
    <property type="entry name" value="VWF_A"/>
</dbReference>
<keyword evidence="2" id="KW-0472">Membrane</keyword>
<feature type="transmembrane region" description="Helical" evidence="2">
    <location>
        <begin position="38"/>
        <end position="57"/>
    </location>
</feature>
<reference evidence="4 5" key="1">
    <citation type="submission" date="2020-10" db="EMBL/GenBank/DDBJ databases">
        <title>Haloactinobacterium sp. RN3S43, a bacterium isolated from saline soil.</title>
        <authorList>
            <person name="Sun J.-Q."/>
        </authorList>
    </citation>
    <scope>NUCLEOTIDE SEQUENCE [LARGE SCALE GENOMIC DNA]</scope>
    <source>
        <strain evidence="4 5">RN3S43</strain>
    </source>
</reference>
<dbReference type="Proteomes" id="UP000593758">
    <property type="component" value="Chromosome"/>
</dbReference>
<keyword evidence="5" id="KW-1185">Reference proteome</keyword>